<accession>A0ABU9VP88</accession>
<dbReference type="InterPro" id="IPR015421">
    <property type="entry name" value="PyrdxlP-dep_Trfase_major"/>
</dbReference>
<dbReference type="CDD" id="cd00609">
    <property type="entry name" value="AAT_like"/>
    <property type="match status" value="1"/>
</dbReference>
<dbReference type="Proteomes" id="UP001407405">
    <property type="component" value="Unassembled WGS sequence"/>
</dbReference>
<dbReference type="RefSeq" id="WP_343184299.1">
    <property type="nucleotide sequence ID" value="NZ_JBCITM010000001.1"/>
</dbReference>
<evidence type="ECO:0000256" key="5">
    <source>
        <dbReference type="ARBA" id="ARBA00022898"/>
    </source>
</evidence>
<evidence type="ECO:0000313" key="7">
    <source>
        <dbReference type="EMBL" id="MEN1758912.1"/>
    </source>
</evidence>
<evidence type="ECO:0000256" key="1">
    <source>
        <dbReference type="ARBA" id="ARBA00001933"/>
    </source>
</evidence>
<dbReference type="InterPro" id="IPR050596">
    <property type="entry name" value="AspAT/PAT-like"/>
</dbReference>
<feature type="domain" description="Aminotransferase class I/classII large" evidence="6">
    <location>
        <begin position="30"/>
        <end position="379"/>
    </location>
</feature>
<dbReference type="GO" id="GO:0008483">
    <property type="term" value="F:transaminase activity"/>
    <property type="evidence" value="ECO:0007669"/>
    <property type="project" value="UniProtKB-KW"/>
</dbReference>
<evidence type="ECO:0000256" key="3">
    <source>
        <dbReference type="ARBA" id="ARBA00022576"/>
    </source>
</evidence>
<sequence length="387" mass="44036">MKHKFIAKKYWKDQTTPMGEVDDLVKLYSNVINLSLGDPDQTTDEGVIQFALQEALQGHTHYTDFRGDPELRQEIRNFYRDDFKTLVDDPEIMVTASACLAVYLALEATLDPGDEVILPAPYFTPYYQQVELAGGIPVELPTYEEENFQVDLKRLEAAITDRTRAIIVNSPTNPTGAVFSEETLQLIGDIAIKRDLLIIADEVYQAFVFNGDFQSLITIDDIRDRLVVVNTFSKDYQMTGWRVGHMIAPREIIRICQQINENVVFTPSSVSQRAALYALRNRHTLLAQSHELYRERVSYAARRIQQIPWMSVLEPQGTFYLFVNIKKTGLSSQEVSKMILHQAKVLTIPGNSFGNSGEGYLRIACTVSQEKLEEAFDRIEKIQLPES</sequence>
<dbReference type="SUPFAM" id="SSF53383">
    <property type="entry name" value="PLP-dependent transferases"/>
    <property type="match status" value="1"/>
</dbReference>
<dbReference type="InterPro" id="IPR015422">
    <property type="entry name" value="PyrdxlP-dep_Trfase_small"/>
</dbReference>
<dbReference type="PANTHER" id="PTHR46383">
    <property type="entry name" value="ASPARTATE AMINOTRANSFERASE"/>
    <property type="match status" value="1"/>
</dbReference>
<gene>
    <name evidence="7" type="ORF">AAIG11_00370</name>
</gene>
<evidence type="ECO:0000256" key="4">
    <source>
        <dbReference type="ARBA" id="ARBA00022679"/>
    </source>
</evidence>
<comment type="similarity">
    <text evidence="2">Belongs to the class-I pyridoxal-phosphate-dependent aminotransferase family.</text>
</comment>
<keyword evidence="4" id="KW-0808">Transferase</keyword>
<dbReference type="Gene3D" id="3.40.640.10">
    <property type="entry name" value="Type I PLP-dependent aspartate aminotransferase-like (Major domain)"/>
    <property type="match status" value="1"/>
</dbReference>
<keyword evidence="3 7" id="KW-0032">Aminotransferase</keyword>
<dbReference type="Pfam" id="PF00155">
    <property type="entry name" value="Aminotran_1_2"/>
    <property type="match status" value="1"/>
</dbReference>
<keyword evidence="8" id="KW-1185">Reference proteome</keyword>
<dbReference type="Gene3D" id="3.90.1150.10">
    <property type="entry name" value="Aspartate Aminotransferase, domain 1"/>
    <property type="match status" value="1"/>
</dbReference>
<reference evidence="7 8" key="1">
    <citation type="submission" date="2024-04" db="EMBL/GenBank/DDBJ databases">
        <title>Genome sequencing and metabolic network reconstruction of aminoacids and betaine degradation by Anoxynatronum sibiricum.</title>
        <authorList>
            <person name="Detkova E.N."/>
            <person name="Boltjanskaja Y.V."/>
            <person name="Mardanov A.V."/>
            <person name="Kevbrin V."/>
        </authorList>
    </citation>
    <scope>NUCLEOTIDE SEQUENCE [LARGE SCALE GENOMIC DNA]</scope>
    <source>
        <strain evidence="7 8">Z-7981</strain>
    </source>
</reference>
<name>A0ABU9VP88_9CLOT</name>
<proteinExistence type="inferred from homology"/>
<comment type="caution">
    <text evidence="7">The sequence shown here is derived from an EMBL/GenBank/DDBJ whole genome shotgun (WGS) entry which is preliminary data.</text>
</comment>
<keyword evidence="5" id="KW-0663">Pyridoxal phosphate</keyword>
<comment type="cofactor">
    <cofactor evidence="1">
        <name>pyridoxal 5'-phosphate</name>
        <dbReference type="ChEBI" id="CHEBI:597326"/>
    </cofactor>
</comment>
<organism evidence="7 8">
    <name type="scientific">Anoxynatronum sibiricum</name>
    <dbReference type="NCBI Taxonomy" id="210623"/>
    <lineage>
        <taxon>Bacteria</taxon>
        <taxon>Bacillati</taxon>
        <taxon>Bacillota</taxon>
        <taxon>Clostridia</taxon>
        <taxon>Eubacteriales</taxon>
        <taxon>Clostridiaceae</taxon>
        <taxon>Anoxynatronum</taxon>
    </lineage>
</organism>
<evidence type="ECO:0000313" key="8">
    <source>
        <dbReference type="Proteomes" id="UP001407405"/>
    </source>
</evidence>
<evidence type="ECO:0000256" key="2">
    <source>
        <dbReference type="ARBA" id="ARBA00007441"/>
    </source>
</evidence>
<dbReference type="InterPro" id="IPR004839">
    <property type="entry name" value="Aminotransferase_I/II_large"/>
</dbReference>
<dbReference type="EMBL" id="JBCITM010000001">
    <property type="protein sequence ID" value="MEN1758912.1"/>
    <property type="molecule type" value="Genomic_DNA"/>
</dbReference>
<dbReference type="InterPro" id="IPR015424">
    <property type="entry name" value="PyrdxlP-dep_Trfase"/>
</dbReference>
<evidence type="ECO:0000259" key="6">
    <source>
        <dbReference type="Pfam" id="PF00155"/>
    </source>
</evidence>
<protein>
    <submittedName>
        <fullName evidence="7">Aminotransferase class I/II-fold pyridoxal phosphate-dependent enzyme</fullName>
    </submittedName>
</protein>